<feature type="region of interest" description="Disordered" evidence="1">
    <location>
        <begin position="382"/>
        <end position="402"/>
    </location>
</feature>
<organism evidence="2 3">
    <name type="scientific">Jaapia argillacea MUCL 33604</name>
    <dbReference type="NCBI Taxonomy" id="933084"/>
    <lineage>
        <taxon>Eukaryota</taxon>
        <taxon>Fungi</taxon>
        <taxon>Dikarya</taxon>
        <taxon>Basidiomycota</taxon>
        <taxon>Agaricomycotina</taxon>
        <taxon>Agaricomycetes</taxon>
        <taxon>Agaricomycetidae</taxon>
        <taxon>Jaapiales</taxon>
        <taxon>Jaapiaceae</taxon>
        <taxon>Jaapia</taxon>
    </lineage>
</organism>
<sequence length="576" mass="63395">MSDEDLDTLVQTYKHLKPESGDMRLLRWTEHGVYIDDCDGLHPETIHQYYGHHSQERVRLPHQSGAGHPEDEEDADEGVDEELDMEGELQQQIGNNQQHNIRHEPIDVLESNSPFEMEEYHDAFFNALSQVRDAGLVPDDFGLHPHEWEGGDVGPGLGKGGSSKRDPASHLVVARCETEEGRMREASTGSSKTKGKGKSAKVSEKRKHVSRIIVICGGFVIDSDDSDPSGEDDDNDNDNESSDVIRLNDQKAPTPGKIQELLDHGLAVLDPDTNGGDDGKSKYYYFTNWTHSDFNAWFRRLFPRLFEYLDTVLRDMEGPKWRLLTKDRVYLDVVMVDKPLVKEFTLHKGRPSASVKDTMAVRIKEQVWRSWKSGGVKKDKGKKRAWWEDEDDSTTQTLEQGASSSLAQCEMSPVFPTIAQIINSMDGHGDGNYSSLFGGSFDEPADIPVASGSGSHFAPGSNSAANVITMADTNATADAATANTTAFAVNAAAATATAHTAANLAPQTDHPLIMDNGGEHLFIDLTTPSPPPPPTLPLPPLETTPVRPAPRRNATYGIEADEGLAGILNPWKRRRV</sequence>
<feature type="compositionally biased region" description="Basic residues" evidence="1">
    <location>
        <begin position="193"/>
        <end position="205"/>
    </location>
</feature>
<evidence type="ECO:0000313" key="2">
    <source>
        <dbReference type="EMBL" id="KDQ64004.1"/>
    </source>
</evidence>
<feature type="region of interest" description="Disordered" evidence="1">
    <location>
        <begin position="527"/>
        <end position="548"/>
    </location>
</feature>
<evidence type="ECO:0000256" key="1">
    <source>
        <dbReference type="SAM" id="MobiDB-lite"/>
    </source>
</evidence>
<dbReference type="HOGENOM" id="CLU_473308_0_0_1"/>
<gene>
    <name evidence="2" type="ORF">JAAARDRAFT_187389</name>
</gene>
<dbReference type="AlphaFoldDB" id="A0A067QAN6"/>
<evidence type="ECO:0000313" key="3">
    <source>
        <dbReference type="Proteomes" id="UP000027265"/>
    </source>
</evidence>
<feature type="region of interest" description="Disordered" evidence="1">
    <location>
        <begin position="61"/>
        <end position="81"/>
    </location>
</feature>
<dbReference type="EMBL" id="KL197709">
    <property type="protein sequence ID" value="KDQ64004.1"/>
    <property type="molecule type" value="Genomic_DNA"/>
</dbReference>
<feature type="region of interest" description="Disordered" evidence="1">
    <location>
        <begin position="149"/>
        <end position="205"/>
    </location>
</feature>
<feature type="compositionally biased region" description="Acidic residues" evidence="1">
    <location>
        <begin position="222"/>
        <end position="241"/>
    </location>
</feature>
<proteinExistence type="predicted"/>
<dbReference type="InParanoid" id="A0A067QAN6"/>
<name>A0A067QAN6_9AGAM</name>
<reference evidence="3" key="1">
    <citation type="journal article" date="2014" name="Proc. Natl. Acad. Sci. U.S.A.">
        <title>Extensive sampling of basidiomycete genomes demonstrates inadequacy of the white-rot/brown-rot paradigm for wood decay fungi.</title>
        <authorList>
            <person name="Riley R."/>
            <person name="Salamov A.A."/>
            <person name="Brown D.W."/>
            <person name="Nagy L.G."/>
            <person name="Floudas D."/>
            <person name="Held B.W."/>
            <person name="Levasseur A."/>
            <person name="Lombard V."/>
            <person name="Morin E."/>
            <person name="Otillar R."/>
            <person name="Lindquist E.A."/>
            <person name="Sun H."/>
            <person name="LaButti K.M."/>
            <person name="Schmutz J."/>
            <person name="Jabbour D."/>
            <person name="Luo H."/>
            <person name="Baker S.E."/>
            <person name="Pisabarro A.G."/>
            <person name="Walton J.D."/>
            <person name="Blanchette R.A."/>
            <person name="Henrissat B."/>
            <person name="Martin F."/>
            <person name="Cullen D."/>
            <person name="Hibbett D.S."/>
            <person name="Grigoriev I.V."/>
        </authorList>
    </citation>
    <scope>NUCLEOTIDE SEQUENCE [LARGE SCALE GENOMIC DNA]</scope>
    <source>
        <strain evidence="3">MUCL 33604</strain>
    </source>
</reference>
<dbReference type="Proteomes" id="UP000027265">
    <property type="component" value="Unassembled WGS sequence"/>
</dbReference>
<keyword evidence="3" id="KW-1185">Reference proteome</keyword>
<dbReference type="OrthoDB" id="3353107at2759"/>
<dbReference type="STRING" id="933084.A0A067QAN6"/>
<feature type="compositionally biased region" description="Pro residues" evidence="1">
    <location>
        <begin position="528"/>
        <end position="542"/>
    </location>
</feature>
<feature type="region of interest" description="Disordered" evidence="1">
    <location>
        <begin position="222"/>
        <end position="254"/>
    </location>
</feature>
<accession>A0A067QAN6</accession>
<feature type="compositionally biased region" description="Acidic residues" evidence="1">
    <location>
        <begin position="70"/>
        <end position="81"/>
    </location>
</feature>
<feature type="compositionally biased region" description="Basic and acidic residues" evidence="1">
    <location>
        <begin position="176"/>
        <end position="185"/>
    </location>
</feature>
<protein>
    <submittedName>
        <fullName evidence="2">Uncharacterized protein</fullName>
    </submittedName>
</protein>
<feature type="compositionally biased region" description="Gly residues" evidence="1">
    <location>
        <begin position="151"/>
        <end position="161"/>
    </location>
</feature>